<evidence type="ECO:0000313" key="2">
    <source>
        <dbReference type="EMBL" id="GEM89984.1"/>
    </source>
</evidence>
<proteinExistence type="predicted"/>
<reference evidence="2 3" key="1">
    <citation type="submission" date="2019-07" db="EMBL/GenBank/DDBJ databases">
        <title>Whole genome shotgun sequence of Oceanithermus desulfurans NBRC 100063.</title>
        <authorList>
            <person name="Hosoyama A."/>
            <person name="Uohara A."/>
            <person name="Ohji S."/>
            <person name="Ichikawa N."/>
        </authorList>
    </citation>
    <scope>NUCLEOTIDE SEQUENCE [LARGE SCALE GENOMIC DNA]</scope>
    <source>
        <strain evidence="2 3">NBRC 100063</strain>
    </source>
</reference>
<organism evidence="2 3">
    <name type="scientific">Oceanithermus desulfurans NBRC 100063</name>
    <dbReference type="NCBI Taxonomy" id="1227550"/>
    <lineage>
        <taxon>Bacteria</taxon>
        <taxon>Thermotogati</taxon>
        <taxon>Deinococcota</taxon>
        <taxon>Deinococci</taxon>
        <taxon>Thermales</taxon>
        <taxon>Thermaceae</taxon>
        <taxon>Oceanithermus</taxon>
    </lineage>
</organism>
<evidence type="ECO:0000256" key="1">
    <source>
        <dbReference type="SAM" id="SignalP"/>
    </source>
</evidence>
<sequence>MRLSRPYTILTSLALGLSMLLTSCQSSETQTPGIPVNLDDAAKEQEVQETVAMDATRDAGLKEVAPGVWVDVRADGVRIHMDPPFFTERTLPRFESFLQNLDVNSIAKDRYAAEMILGQLDHALDNIRLGWENLQRLSPAQKQELYERVVLPNLAQ</sequence>
<dbReference type="Proteomes" id="UP000321827">
    <property type="component" value="Unassembled WGS sequence"/>
</dbReference>
<dbReference type="EMBL" id="BJXN01000008">
    <property type="protein sequence ID" value="GEM89984.1"/>
    <property type="molecule type" value="Genomic_DNA"/>
</dbReference>
<dbReference type="OrthoDB" id="10008018at2"/>
<accession>A0A511RK02</accession>
<feature type="signal peptide" evidence="1">
    <location>
        <begin position="1"/>
        <end position="26"/>
    </location>
</feature>
<evidence type="ECO:0008006" key="4">
    <source>
        <dbReference type="Google" id="ProtNLM"/>
    </source>
</evidence>
<name>A0A511RK02_9DEIN</name>
<dbReference type="PROSITE" id="PS51257">
    <property type="entry name" value="PROKAR_LIPOPROTEIN"/>
    <property type="match status" value="1"/>
</dbReference>
<keyword evidence="1" id="KW-0732">Signal</keyword>
<dbReference type="RefSeq" id="WP_147147317.1">
    <property type="nucleotide sequence ID" value="NZ_BJXN01000008.1"/>
</dbReference>
<protein>
    <recommendedName>
        <fullName evidence="4">Lipoprotein</fullName>
    </recommendedName>
</protein>
<comment type="caution">
    <text evidence="2">The sequence shown here is derived from an EMBL/GenBank/DDBJ whole genome shotgun (WGS) entry which is preliminary data.</text>
</comment>
<dbReference type="AlphaFoldDB" id="A0A511RK02"/>
<feature type="chain" id="PRO_5022239597" description="Lipoprotein" evidence="1">
    <location>
        <begin position="27"/>
        <end position="156"/>
    </location>
</feature>
<evidence type="ECO:0000313" key="3">
    <source>
        <dbReference type="Proteomes" id="UP000321827"/>
    </source>
</evidence>
<gene>
    <name evidence="2" type="ORF">ODE01S_14180</name>
</gene>